<keyword evidence="1" id="KW-0378">Hydrolase</keyword>
<dbReference type="Pfam" id="PF04203">
    <property type="entry name" value="Sortase"/>
    <property type="match status" value="1"/>
</dbReference>
<evidence type="ECO:0000313" key="4">
    <source>
        <dbReference type="EMBL" id="APT93632.1"/>
    </source>
</evidence>
<dbReference type="OrthoDB" id="5242161at2"/>
<keyword evidence="3" id="KW-0812">Transmembrane</keyword>
<feature type="active site" description="Acyl-thioester intermediate" evidence="2">
    <location>
        <position position="222"/>
    </location>
</feature>
<dbReference type="Pfam" id="PF14316">
    <property type="entry name" value="DUF4381"/>
    <property type="match status" value="1"/>
</dbReference>
<name>A0A1L7D6Q8_9CORY</name>
<dbReference type="NCBIfam" id="NF033745">
    <property type="entry name" value="class_C_sortase"/>
    <property type="match status" value="1"/>
</dbReference>
<feature type="transmembrane region" description="Helical" evidence="3">
    <location>
        <begin position="254"/>
        <end position="274"/>
    </location>
</feature>
<dbReference type="InterPro" id="IPR023365">
    <property type="entry name" value="Sortase_dom-sf"/>
</dbReference>
<dbReference type="GO" id="GO:0016787">
    <property type="term" value="F:hydrolase activity"/>
    <property type="evidence" value="ECO:0007669"/>
    <property type="project" value="UniProtKB-KW"/>
</dbReference>
<dbReference type="InterPro" id="IPR025489">
    <property type="entry name" value="DUF4381"/>
</dbReference>
<accession>A0A1L7D6Q8</accession>
<dbReference type="STRING" id="161895.CPHO_03270"/>
<dbReference type="KEGG" id="cpho:CPHO_03270"/>
<feature type="active site" description="Proton donor/acceptor" evidence="2">
    <location>
        <position position="160"/>
    </location>
</feature>
<proteinExistence type="predicted"/>
<organism evidence="4 5">
    <name type="scientific">Corynebacterium phocae</name>
    <dbReference type="NCBI Taxonomy" id="161895"/>
    <lineage>
        <taxon>Bacteria</taxon>
        <taxon>Bacillati</taxon>
        <taxon>Actinomycetota</taxon>
        <taxon>Actinomycetes</taxon>
        <taxon>Mycobacteriales</taxon>
        <taxon>Corynebacteriaceae</taxon>
        <taxon>Corynebacterium</taxon>
    </lineage>
</organism>
<evidence type="ECO:0000256" key="3">
    <source>
        <dbReference type="SAM" id="Phobius"/>
    </source>
</evidence>
<protein>
    <submittedName>
        <fullName evidence="4">Sortase</fullName>
    </submittedName>
</protein>
<dbReference type="NCBIfam" id="TIGR01076">
    <property type="entry name" value="sortase_fam"/>
    <property type="match status" value="1"/>
</dbReference>
<feature type="transmembrane region" description="Helical" evidence="3">
    <location>
        <begin position="20"/>
        <end position="39"/>
    </location>
</feature>
<sequence length="305" mass="34324">MGSKPQPRHARKKKRGRSGVVYILLGILVLLFPIFATLYNDYQLDKTARQYAQKVKEIEPGERVQHYIDEAHAYNQRLAQSGHHAMKPDQSSPGFDEYMDTLNPPETSGMIARIVIPSLDIDLPVYHTTAPSVLYRGAGHMFGSDLPVGGEGTNAVISAHTGMVNASMFDNLPRVKDGAEIYIEVMGQTLAYEVTSRQVVKPDKYDAVTYESDQDKITLITCTPYGINTDRLLVTAHRIHKDDIQIEETWKPTFSWWMVLALVLIFLVLLIVVIREWRRKRRRRAAKALASADANPGNGRESDSC</sequence>
<dbReference type="Proteomes" id="UP000185491">
    <property type="component" value="Chromosome"/>
</dbReference>
<reference evidence="4 5" key="1">
    <citation type="submission" date="2014-08" db="EMBL/GenBank/DDBJ databases">
        <title>Complete genome sequence of Corynebacterium phocae M408/89/1(T)(=DSM 44612(T)), isolated from the common seal (Phoca vitulina).</title>
        <authorList>
            <person name="Ruckert C."/>
            <person name="Albersmeier A."/>
            <person name="Winkler A."/>
            <person name="Kalinowski J."/>
        </authorList>
    </citation>
    <scope>NUCLEOTIDE SEQUENCE [LARGE SCALE GENOMIC DNA]</scope>
    <source>
        <strain evidence="4 5">M408/89/1</strain>
    </source>
</reference>
<dbReference type="InterPro" id="IPR042002">
    <property type="entry name" value="Sortase_C"/>
</dbReference>
<gene>
    <name evidence="4" type="ORF">CPHO_03270</name>
</gene>
<dbReference type="Gene3D" id="2.40.260.10">
    <property type="entry name" value="Sortase"/>
    <property type="match status" value="1"/>
</dbReference>
<evidence type="ECO:0000256" key="2">
    <source>
        <dbReference type="PIRSR" id="PIRSR605754-1"/>
    </source>
</evidence>
<dbReference type="SUPFAM" id="SSF63817">
    <property type="entry name" value="Sortase"/>
    <property type="match status" value="1"/>
</dbReference>
<dbReference type="AlphaFoldDB" id="A0A1L7D6Q8"/>
<evidence type="ECO:0000313" key="5">
    <source>
        <dbReference type="Proteomes" id="UP000185491"/>
    </source>
</evidence>
<dbReference type="CDD" id="cd05827">
    <property type="entry name" value="Sortase_C"/>
    <property type="match status" value="1"/>
</dbReference>
<keyword evidence="3" id="KW-1133">Transmembrane helix</keyword>
<dbReference type="InterPro" id="IPR005754">
    <property type="entry name" value="Sortase"/>
</dbReference>
<evidence type="ECO:0000256" key="1">
    <source>
        <dbReference type="ARBA" id="ARBA00022801"/>
    </source>
</evidence>
<keyword evidence="5" id="KW-1185">Reference proteome</keyword>
<keyword evidence="3" id="KW-0472">Membrane</keyword>
<dbReference type="EMBL" id="CP009249">
    <property type="protein sequence ID" value="APT93632.1"/>
    <property type="molecule type" value="Genomic_DNA"/>
</dbReference>